<name>A0A7G6E2W6_THEFR</name>
<feature type="transmembrane region" description="Helical" evidence="7">
    <location>
        <begin position="198"/>
        <end position="218"/>
    </location>
</feature>
<dbReference type="InterPro" id="IPR000620">
    <property type="entry name" value="EamA_dom"/>
</dbReference>
<feature type="transmembrane region" description="Helical" evidence="7">
    <location>
        <begin position="230"/>
        <end position="249"/>
    </location>
</feature>
<dbReference type="KEGG" id="tfr:BR63_08910"/>
<dbReference type="EMBL" id="CP045798">
    <property type="protein sequence ID" value="QNB46420.1"/>
    <property type="molecule type" value="Genomic_DNA"/>
</dbReference>
<feature type="transmembrane region" description="Helical" evidence="7">
    <location>
        <begin position="112"/>
        <end position="131"/>
    </location>
</feature>
<evidence type="ECO:0000256" key="2">
    <source>
        <dbReference type="ARBA" id="ARBA00007362"/>
    </source>
</evidence>
<organism evidence="9 10">
    <name type="scientific">Thermanaerosceptrum fracticalcis</name>
    <dbReference type="NCBI Taxonomy" id="1712410"/>
    <lineage>
        <taxon>Bacteria</taxon>
        <taxon>Bacillati</taxon>
        <taxon>Bacillota</taxon>
        <taxon>Clostridia</taxon>
        <taxon>Eubacteriales</taxon>
        <taxon>Peptococcaceae</taxon>
        <taxon>Thermanaerosceptrum</taxon>
    </lineage>
</organism>
<feature type="transmembrane region" description="Helical" evidence="7">
    <location>
        <begin position="255"/>
        <end position="274"/>
    </location>
</feature>
<dbReference type="OrthoDB" id="9814731at2"/>
<evidence type="ECO:0000313" key="10">
    <source>
        <dbReference type="Proteomes" id="UP000515847"/>
    </source>
</evidence>
<feature type="transmembrane region" description="Helical" evidence="7">
    <location>
        <begin position="143"/>
        <end position="160"/>
    </location>
</feature>
<evidence type="ECO:0000256" key="1">
    <source>
        <dbReference type="ARBA" id="ARBA00004651"/>
    </source>
</evidence>
<evidence type="ECO:0000313" key="9">
    <source>
        <dbReference type="EMBL" id="QNB46420.1"/>
    </source>
</evidence>
<feature type="domain" description="EamA" evidence="8">
    <location>
        <begin position="140"/>
        <end position="270"/>
    </location>
</feature>
<keyword evidence="10" id="KW-1185">Reference proteome</keyword>
<comment type="subcellular location">
    <subcellularLocation>
        <location evidence="1">Cell membrane</location>
        <topology evidence="1">Multi-pass membrane protein</topology>
    </subcellularLocation>
</comment>
<dbReference type="InterPro" id="IPR051258">
    <property type="entry name" value="Diverse_Substrate_Transporter"/>
</dbReference>
<feature type="transmembrane region" description="Helical" evidence="7">
    <location>
        <begin position="167"/>
        <end position="186"/>
    </location>
</feature>
<reference evidence="9 10" key="1">
    <citation type="journal article" date="2019" name="Front. Microbiol.">
        <title>Thermoanaerosceptrum fracticalcis gen. nov. sp. nov., a Novel Fumarate-Fermenting Microorganism From a Deep Fractured Carbonate Aquifer of the US Great Basin.</title>
        <authorList>
            <person name="Hamilton-Brehm S.D."/>
            <person name="Stewart L.E."/>
            <person name="Zavarin M."/>
            <person name="Caldwell M."/>
            <person name="Lawson P.A."/>
            <person name="Onstott T.C."/>
            <person name="Grzymski J."/>
            <person name="Neveux I."/>
            <person name="Lollar B.S."/>
            <person name="Russell C.E."/>
            <person name="Moser D.P."/>
        </authorList>
    </citation>
    <scope>NUCLEOTIDE SEQUENCE [LARGE SCALE GENOMIC DNA]</scope>
    <source>
        <strain evidence="9 10">DRI-13</strain>
    </source>
</reference>
<dbReference type="PANTHER" id="PTHR42920:SF5">
    <property type="entry name" value="EAMA DOMAIN-CONTAINING PROTEIN"/>
    <property type="match status" value="1"/>
</dbReference>
<dbReference type="Pfam" id="PF00892">
    <property type="entry name" value="EamA"/>
    <property type="match status" value="2"/>
</dbReference>
<proteinExistence type="inferred from homology"/>
<dbReference type="AlphaFoldDB" id="A0A7G6E2W6"/>
<keyword evidence="3" id="KW-1003">Cell membrane</keyword>
<feature type="transmembrane region" description="Helical" evidence="7">
    <location>
        <begin position="32"/>
        <end position="50"/>
    </location>
</feature>
<dbReference type="PANTHER" id="PTHR42920">
    <property type="entry name" value="OS03G0707200 PROTEIN-RELATED"/>
    <property type="match status" value="1"/>
</dbReference>
<keyword evidence="6 7" id="KW-0472">Membrane</keyword>
<evidence type="ECO:0000256" key="6">
    <source>
        <dbReference type="ARBA" id="ARBA00023136"/>
    </source>
</evidence>
<evidence type="ECO:0000256" key="7">
    <source>
        <dbReference type="SAM" id="Phobius"/>
    </source>
</evidence>
<feature type="transmembrane region" description="Helical" evidence="7">
    <location>
        <begin position="85"/>
        <end position="105"/>
    </location>
</feature>
<gene>
    <name evidence="9" type="ORF">BR63_08910</name>
</gene>
<evidence type="ECO:0000256" key="5">
    <source>
        <dbReference type="ARBA" id="ARBA00022989"/>
    </source>
</evidence>
<dbReference type="InterPro" id="IPR037185">
    <property type="entry name" value="EmrE-like"/>
</dbReference>
<feature type="transmembrane region" description="Helical" evidence="7">
    <location>
        <begin position="62"/>
        <end position="79"/>
    </location>
</feature>
<evidence type="ECO:0000256" key="3">
    <source>
        <dbReference type="ARBA" id="ARBA00022475"/>
    </source>
</evidence>
<accession>A0A7G6E2W6</accession>
<dbReference type="Proteomes" id="UP000515847">
    <property type="component" value="Chromosome"/>
</dbReference>
<protein>
    <submittedName>
        <fullName evidence="9">EamA family transporter</fullName>
    </submittedName>
</protein>
<dbReference type="GO" id="GO:0005886">
    <property type="term" value="C:plasma membrane"/>
    <property type="evidence" value="ECO:0007669"/>
    <property type="project" value="UniProtKB-SubCell"/>
</dbReference>
<feature type="domain" description="EamA" evidence="8">
    <location>
        <begin position="7"/>
        <end position="130"/>
    </location>
</feature>
<sequence length="294" mass="31902">MKHSFAGAIYICAAAFLWSTSGLFIKKVPVDPLFITAARSAIAGMILLPFLRTQKIEFSKPLLGYILAFAWMVSSFVTANKLTSAANVIALQYTSPLYLFIYTILTGKEKLGWRNAVPMLFIVFGIGFFLMEPNQGSSSLGNLLALSSGIAMAAATFFLHQLRFSSGIMVVSLSNLSTALLALPFIPSLKEGLTLHWTGWLSLLYLGAVQIGLANVLFTKGLKFVSALNASILSLTEAVYNPLWVFLFLGERPSIYGLIGGIVILVAVTVNLKLRNDEEKMKAKGKIEEGGTAF</sequence>
<evidence type="ECO:0000259" key="8">
    <source>
        <dbReference type="Pfam" id="PF00892"/>
    </source>
</evidence>
<keyword evidence="5 7" id="KW-1133">Transmembrane helix</keyword>
<dbReference type="RefSeq" id="WP_034424236.1">
    <property type="nucleotide sequence ID" value="NZ_CP045798.1"/>
</dbReference>
<dbReference type="SUPFAM" id="SSF103481">
    <property type="entry name" value="Multidrug resistance efflux transporter EmrE"/>
    <property type="match status" value="2"/>
</dbReference>
<evidence type="ECO:0000256" key="4">
    <source>
        <dbReference type="ARBA" id="ARBA00022692"/>
    </source>
</evidence>
<keyword evidence="4 7" id="KW-0812">Transmembrane</keyword>
<comment type="similarity">
    <text evidence="2">Belongs to the EamA transporter family.</text>
</comment>